<evidence type="ECO:0000313" key="2">
    <source>
        <dbReference type="Proteomes" id="UP000271003"/>
    </source>
</evidence>
<evidence type="ECO:0000313" key="1">
    <source>
        <dbReference type="EMBL" id="BBF23309.1"/>
    </source>
</evidence>
<dbReference type="EMBL" id="AP018786">
    <property type="protein sequence ID" value="BBF23309.1"/>
    <property type="molecule type" value="Genomic_DNA"/>
</dbReference>
<protein>
    <submittedName>
        <fullName evidence="1">Uncharacterized protein</fullName>
    </submittedName>
</protein>
<reference evidence="1 2" key="1">
    <citation type="journal article" date="2018" name="Int. J. Syst. Evol. Microbiol.">
        <title>Mesosutterella multiformis gen. nov., sp. nov., a member of the family Sutterellaceae and Sutterella megalosphaeroides sp. nov., isolated from human faeces.</title>
        <authorList>
            <person name="Sakamoto M."/>
            <person name="Ikeyama N."/>
            <person name="Kunihiro T."/>
            <person name="Iino T."/>
            <person name="Yuki M."/>
            <person name="Ohkuma M."/>
        </authorList>
    </citation>
    <scope>NUCLEOTIDE SEQUENCE [LARGE SCALE GENOMIC DNA]</scope>
    <source>
        <strain evidence="1 2">6FBBBH3</strain>
    </source>
</reference>
<dbReference type="AlphaFoldDB" id="A0A2Z6IA76"/>
<dbReference type="Proteomes" id="UP000271003">
    <property type="component" value="Chromosome"/>
</dbReference>
<accession>A0A2Z6IA76</accession>
<gene>
    <name evidence="1" type="ORF">SUTMEG_12000</name>
</gene>
<dbReference type="KEGG" id="sutt:SUTMEG_12000"/>
<name>A0A2Z6IA76_9BURK</name>
<proteinExistence type="predicted"/>
<keyword evidence="2" id="KW-1185">Reference proteome</keyword>
<organism evidence="1 2">
    <name type="scientific">Sutterella megalosphaeroides</name>
    <dbReference type="NCBI Taxonomy" id="2494234"/>
    <lineage>
        <taxon>Bacteria</taxon>
        <taxon>Pseudomonadati</taxon>
        <taxon>Pseudomonadota</taxon>
        <taxon>Betaproteobacteria</taxon>
        <taxon>Burkholderiales</taxon>
        <taxon>Sutterellaceae</taxon>
        <taxon>Sutterella</taxon>
    </lineage>
</organism>
<sequence>MRIGARFRPFSFGAMAAFRLRQNVPTRPTAPQALQPRFLQKLCMTDEALYRHRLWDEFLQAWPRERLASMTLSDYIRCRSQESFTYWLEFKLADLGSIKGGTAIKFGIFERKDPASPSERYEWKEDLGETPEEAYARIHARILATVRAAELGDIDAVEAVELSSLLKWKVAFLYQDRENPVFPCIYGDNYLRGVTGLTRKATHAEAVKKLMAAYDGKEDIFDFCRRLWKDYDRWRQIAPTATSTRGSPSATGRLFLPIRKSRRRTFARSSCA</sequence>